<keyword evidence="1" id="KW-0812">Transmembrane</keyword>
<protein>
    <submittedName>
        <fullName evidence="2">Uncharacterized protein</fullName>
    </submittedName>
</protein>
<proteinExistence type="predicted"/>
<accession>A0ABX1XP23</accession>
<keyword evidence="3" id="KW-1185">Reference proteome</keyword>
<keyword evidence="1" id="KW-1133">Transmembrane helix</keyword>
<name>A0ABX1XP23_9BACL</name>
<reference evidence="2 3" key="1">
    <citation type="submission" date="2019-10" db="EMBL/GenBank/DDBJ databases">
        <title>Description of Paenibacillus terrestris sp. nov.</title>
        <authorList>
            <person name="Carlier A."/>
            <person name="Qi S."/>
        </authorList>
    </citation>
    <scope>NUCLEOTIDE SEQUENCE [LARGE SCALE GENOMIC DNA]</scope>
    <source>
        <strain evidence="2 3">LMG 31458</strain>
    </source>
</reference>
<feature type="transmembrane region" description="Helical" evidence="1">
    <location>
        <begin position="48"/>
        <end position="68"/>
    </location>
</feature>
<keyword evidence="1" id="KW-0472">Membrane</keyword>
<gene>
    <name evidence="2" type="ORF">GC098_02345</name>
</gene>
<feature type="transmembrane region" description="Helical" evidence="1">
    <location>
        <begin position="103"/>
        <end position="121"/>
    </location>
</feature>
<feature type="transmembrane region" description="Helical" evidence="1">
    <location>
        <begin position="6"/>
        <end position="27"/>
    </location>
</feature>
<comment type="caution">
    <text evidence="2">The sequence shown here is derived from an EMBL/GenBank/DDBJ whole genome shotgun (WGS) entry which is preliminary data.</text>
</comment>
<dbReference type="Proteomes" id="UP000616779">
    <property type="component" value="Unassembled WGS sequence"/>
</dbReference>
<evidence type="ECO:0000313" key="3">
    <source>
        <dbReference type="Proteomes" id="UP000616779"/>
    </source>
</evidence>
<feature type="transmembrane region" description="Helical" evidence="1">
    <location>
        <begin position="74"/>
        <end position="96"/>
    </location>
</feature>
<evidence type="ECO:0000313" key="2">
    <source>
        <dbReference type="EMBL" id="NOU70287.1"/>
    </source>
</evidence>
<dbReference type="EMBL" id="WHOA01000013">
    <property type="protein sequence ID" value="NOU70287.1"/>
    <property type="molecule type" value="Genomic_DNA"/>
</dbReference>
<organism evidence="2 3">
    <name type="scientific">Paenibacillus phytorum</name>
    <dbReference type="NCBI Taxonomy" id="2654977"/>
    <lineage>
        <taxon>Bacteria</taxon>
        <taxon>Bacillati</taxon>
        <taxon>Bacillota</taxon>
        <taxon>Bacilli</taxon>
        <taxon>Bacillales</taxon>
        <taxon>Paenibacillaceae</taxon>
        <taxon>Paenibacillus</taxon>
    </lineage>
</organism>
<evidence type="ECO:0000256" key="1">
    <source>
        <dbReference type="SAM" id="Phobius"/>
    </source>
</evidence>
<sequence>MFHLYYLRHAAIGLISLMVGLFVSKYLNGLWFTLWLKGREFDGLKHAYFNHIYMAAGLMVGLITGIGLKLKMDVIMIRFFTGPLILMWILYLFFGVKAGMRCGVAYVFAFALSILLTYVSSKKNEDDLFSI</sequence>